<dbReference type="PANTHER" id="PTHR17224">
    <property type="entry name" value="PEPTIDYL-TRNA HYDROLASE"/>
    <property type="match status" value="1"/>
</dbReference>
<sequence length="164" mass="18286">MLMKLIVGLGNPGEEYSNNRHNVGHLVADALLKRSLPLRGKRNLPKNLVVKKTSVFMNESGSEVKKLLGGLDPNNLYIIHDDLDIALGGYKIQNGKSPKDHKGLESIDEALGTSDYWHIRIGVDNRDPKNRTPGKEYVLQDFTGEEKKILEVVLKEICKKLATS</sequence>
<proteinExistence type="inferred from homology"/>
<comment type="catalytic activity">
    <reaction evidence="7">
        <text>an N-acyl-L-alpha-aminoacyl-tRNA + H2O = an N-acyl-L-amino acid + a tRNA + H(+)</text>
        <dbReference type="Rhea" id="RHEA:54448"/>
        <dbReference type="Rhea" id="RHEA-COMP:10123"/>
        <dbReference type="Rhea" id="RHEA-COMP:13883"/>
        <dbReference type="ChEBI" id="CHEBI:15377"/>
        <dbReference type="ChEBI" id="CHEBI:15378"/>
        <dbReference type="ChEBI" id="CHEBI:59874"/>
        <dbReference type="ChEBI" id="CHEBI:78442"/>
        <dbReference type="ChEBI" id="CHEBI:138191"/>
        <dbReference type="EC" id="3.1.1.29"/>
    </reaction>
</comment>
<dbReference type="Gene3D" id="3.40.50.1470">
    <property type="entry name" value="Peptidyl-tRNA hydrolase"/>
    <property type="match status" value="1"/>
</dbReference>
<evidence type="ECO:0000256" key="7">
    <source>
        <dbReference type="RuleBase" id="RU000673"/>
    </source>
</evidence>
<evidence type="ECO:0000313" key="10">
    <source>
        <dbReference type="Proteomes" id="UP000033901"/>
    </source>
</evidence>
<dbReference type="Proteomes" id="UP000033901">
    <property type="component" value="Unassembled WGS sequence"/>
</dbReference>
<evidence type="ECO:0000256" key="2">
    <source>
        <dbReference type="ARBA" id="ARBA00022555"/>
    </source>
</evidence>
<organism evidence="9 10">
    <name type="scientific">Candidatus Curtissbacteria bacterium GW2011_GWC1_44_33</name>
    <dbReference type="NCBI Taxonomy" id="1618413"/>
    <lineage>
        <taxon>Bacteria</taxon>
        <taxon>Candidatus Curtissiibacteriota</taxon>
    </lineage>
</organism>
<dbReference type="InterPro" id="IPR001328">
    <property type="entry name" value="Pept_tRNA_hydro"/>
</dbReference>
<dbReference type="GO" id="GO:0000049">
    <property type="term" value="F:tRNA binding"/>
    <property type="evidence" value="ECO:0007669"/>
    <property type="project" value="UniProtKB-KW"/>
</dbReference>
<dbReference type="InterPro" id="IPR018171">
    <property type="entry name" value="Pept_tRNA_hydro_CS"/>
</dbReference>
<dbReference type="AlphaFoldDB" id="A0A0G1J808"/>
<keyword evidence="4" id="KW-0694">RNA-binding</keyword>
<evidence type="ECO:0000256" key="4">
    <source>
        <dbReference type="ARBA" id="ARBA00022884"/>
    </source>
</evidence>
<evidence type="ECO:0000256" key="6">
    <source>
        <dbReference type="ARBA" id="ARBA00050038"/>
    </source>
</evidence>
<evidence type="ECO:0000256" key="1">
    <source>
        <dbReference type="ARBA" id="ARBA00013260"/>
    </source>
</evidence>
<name>A0A0G1J808_9BACT</name>
<dbReference type="NCBIfam" id="TIGR00447">
    <property type="entry name" value="pth"/>
    <property type="match status" value="1"/>
</dbReference>
<gene>
    <name evidence="9" type="ORF">UW61_C0009G0012</name>
</gene>
<dbReference type="EC" id="3.1.1.29" evidence="1 7"/>
<protein>
    <recommendedName>
        <fullName evidence="6 7">Peptidyl-tRNA hydrolase</fullName>
        <ecNumber evidence="1 7">3.1.1.29</ecNumber>
    </recommendedName>
</protein>
<dbReference type="PROSITE" id="PS01195">
    <property type="entry name" value="PEPT_TRNA_HYDROL_1"/>
    <property type="match status" value="1"/>
</dbReference>
<evidence type="ECO:0000313" key="9">
    <source>
        <dbReference type="EMBL" id="KKT67425.1"/>
    </source>
</evidence>
<keyword evidence="3 7" id="KW-0378">Hydrolase</keyword>
<reference evidence="9 10" key="1">
    <citation type="journal article" date="2015" name="Nature">
        <title>rRNA introns, odd ribosomes, and small enigmatic genomes across a large radiation of phyla.</title>
        <authorList>
            <person name="Brown C.T."/>
            <person name="Hug L.A."/>
            <person name="Thomas B.C."/>
            <person name="Sharon I."/>
            <person name="Castelle C.J."/>
            <person name="Singh A."/>
            <person name="Wilkins M.J."/>
            <person name="Williams K.H."/>
            <person name="Banfield J.F."/>
        </authorList>
    </citation>
    <scope>NUCLEOTIDE SEQUENCE [LARGE SCALE GENOMIC DNA]</scope>
</reference>
<dbReference type="Pfam" id="PF01195">
    <property type="entry name" value="Pept_tRNA_hydro"/>
    <property type="match status" value="1"/>
</dbReference>
<dbReference type="SUPFAM" id="SSF53178">
    <property type="entry name" value="Peptidyl-tRNA hydrolase-like"/>
    <property type="match status" value="1"/>
</dbReference>
<comment type="caution">
    <text evidence="9">The sequence shown here is derived from an EMBL/GenBank/DDBJ whole genome shotgun (WGS) entry which is preliminary data.</text>
</comment>
<keyword evidence="2" id="KW-0820">tRNA-binding</keyword>
<evidence type="ECO:0000256" key="3">
    <source>
        <dbReference type="ARBA" id="ARBA00022801"/>
    </source>
</evidence>
<dbReference type="PANTHER" id="PTHR17224:SF1">
    <property type="entry name" value="PEPTIDYL-TRNA HYDROLASE"/>
    <property type="match status" value="1"/>
</dbReference>
<dbReference type="InterPro" id="IPR036416">
    <property type="entry name" value="Pept_tRNA_hydro_sf"/>
</dbReference>
<evidence type="ECO:0000256" key="8">
    <source>
        <dbReference type="RuleBase" id="RU004320"/>
    </source>
</evidence>
<accession>A0A0G1J808</accession>
<evidence type="ECO:0000256" key="5">
    <source>
        <dbReference type="ARBA" id="ARBA00038063"/>
    </source>
</evidence>
<comment type="similarity">
    <text evidence="5 8">Belongs to the PTH family.</text>
</comment>
<dbReference type="EMBL" id="LCIZ01000009">
    <property type="protein sequence ID" value="KKT67425.1"/>
    <property type="molecule type" value="Genomic_DNA"/>
</dbReference>
<dbReference type="PATRIC" id="fig|1618413.3.peg.120"/>
<dbReference type="GO" id="GO:0004045">
    <property type="term" value="F:peptidyl-tRNA hydrolase activity"/>
    <property type="evidence" value="ECO:0007669"/>
    <property type="project" value="UniProtKB-EC"/>
</dbReference>